<protein>
    <recommendedName>
        <fullName evidence="3">Lipocalin-like domain-containing protein</fullName>
    </recommendedName>
</protein>
<evidence type="ECO:0008006" key="3">
    <source>
        <dbReference type="Google" id="ProtNLM"/>
    </source>
</evidence>
<keyword evidence="2" id="KW-1185">Reference proteome</keyword>
<evidence type="ECO:0000313" key="2">
    <source>
        <dbReference type="Proteomes" id="UP001595735"/>
    </source>
</evidence>
<reference evidence="2" key="1">
    <citation type="journal article" date="2019" name="Int. J. Syst. Evol. Microbiol.">
        <title>The Global Catalogue of Microorganisms (GCM) 10K type strain sequencing project: providing services to taxonomists for standard genome sequencing and annotation.</title>
        <authorList>
            <consortium name="The Broad Institute Genomics Platform"/>
            <consortium name="The Broad Institute Genome Sequencing Center for Infectious Disease"/>
            <person name="Wu L."/>
            <person name="Ma J."/>
        </authorList>
    </citation>
    <scope>NUCLEOTIDE SEQUENCE [LARGE SCALE GENOMIC DNA]</scope>
    <source>
        <strain evidence="2">CECT 7798</strain>
    </source>
</reference>
<dbReference type="RefSeq" id="WP_290298395.1">
    <property type="nucleotide sequence ID" value="NZ_JAUFQR010000001.1"/>
</dbReference>
<dbReference type="PROSITE" id="PS51257">
    <property type="entry name" value="PROKAR_LIPOPROTEIN"/>
    <property type="match status" value="1"/>
</dbReference>
<dbReference type="Proteomes" id="UP001595735">
    <property type="component" value="Unassembled WGS sequence"/>
</dbReference>
<organism evidence="1 2">
    <name type="scientific">Chryseobacterium tructae</name>
    <dbReference type="NCBI Taxonomy" id="1037380"/>
    <lineage>
        <taxon>Bacteria</taxon>
        <taxon>Pseudomonadati</taxon>
        <taxon>Bacteroidota</taxon>
        <taxon>Flavobacteriia</taxon>
        <taxon>Flavobacteriales</taxon>
        <taxon>Weeksellaceae</taxon>
        <taxon>Chryseobacterium group</taxon>
        <taxon>Chryseobacterium</taxon>
    </lineage>
</organism>
<name>A0ABV7XWC1_9FLAO</name>
<evidence type="ECO:0000313" key="1">
    <source>
        <dbReference type="EMBL" id="MFC3757306.1"/>
    </source>
</evidence>
<accession>A0ABV7XWC1</accession>
<sequence length="132" mass="15464">MPNVQRLFAVIFLLSISSCSSKRLIGSWEFIELYEGTVPKIDTLKNKQNHSKYGTGILSFHQNNSFDSRDLTGNYQSKNNLVKMKYSEGKDTVQMKISYINKDYLLLSSMSEKPYTWFYKRIKYKKQLPPEN</sequence>
<dbReference type="EMBL" id="JBHRYO010000002">
    <property type="protein sequence ID" value="MFC3757306.1"/>
    <property type="molecule type" value="Genomic_DNA"/>
</dbReference>
<gene>
    <name evidence="1" type="ORF">ACFONJ_15120</name>
</gene>
<proteinExistence type="predicted"/>
<comment type="caution">
    <text evidence="1">The sequence shown here is derived from an EMBL/GenBank/DDBJ whole genome shotgun (WGS) entry which is preliminary data.</text>
</comment>